<dbReference type="Pfam" id="PF07023">
    <property type="entry name" value="DUF1315"/>
    <property type="match status" value="1"/>
</dbReference>
<evidence type="ECO:0000313" key="1">
    <source>
        <dbReference type="EMBL" id="MBC3767293.1"/>
    </source>
</evidence>
<dbReference type="Proteomes" id="UP000601768">
    <property type="component" value="Unassembled WGS sequence"/>
</dbReference>
<organism evidence="1 2">
    <name type="scientific">Neptunicella marina</name>
    <dbReference type="NCBI Taxonomy" id="2125989"/>
    <lineage>
        <taxon>Bacteria</taxon>
        <taxon>Pseudomonadati</taxon>
        <taxon>Pseudomonadota</taxon>
        <taxon>Gammaproteobacteria</taxon>
        <taxon>Alteromonadales</taxon>
        <taxon>Alteromonadaceae</taxon>
        <taxon>Neptunicella</taxon>
    </lineage>
</organism>
<proteinExistence type="predicted"/>
<reference evidence="1" key="2">
    <citation type="submission" date="2020-08" db="EMBL/GenBank/DDBJ databases">
        <authorList>
            <person name="Lai Q."/>
        </authorList>
    </citation>
    <scope>NUCLEOTIDE SEQUENCE</scope>
    <source>
        <strain evidence="1">S27-2</strain>
    </source>
</reference>
<evidence type="ECO:0000313" key="2">
    <source>
        <dbReference type="Proteomes" id="UP000601768"/>
    </source>
</evidence>
<gene>
    <name evidence="1" type="ORF">H8B19_15540</name>
</gene>
<reference evidence="1" key="1">
    <citation type="journal article" date="2018" name="Int. J. Syst. Evol. Microbiol.">
        <title>Neptunicella marina gen. nov., sp. nov., isolated from surface seawater.</title>
        <authorList>
            <person name="Liu X."/>
            <person name="Lai Q."/>
            <person name="Du Y."/>
            <person name="Zhang X."/>
            <person name="Liu Z."/>
            <person name="Sun F."/>
            <person name="Shao Z."/>
        </authorList>
    </citation>
    <scope>NUCLEOTIDE SEQUENCE</scope>
    <source>
        <strain evidence="1">S27-2</strain>
    </source>
</reference>
<accession>A0A8J6IY53</accession>
<dbReference type="RefSeq" id="WP_186507810.1">
    <property type="nucleotide sequence ID" value="NZ_JACNEP010000016.1"/>
</dbReference>
<dbReference type="InterPro" id="IPR009749">
    <property type="entry name" value="DUF1315"/>
</dbReference>
<sequence>MSMDTLLKAITPEIYQNLSSAVETGKWPDGTPLTEEQKANSMQMVMLYQAKVLKSNEHMSIGENGEIVHKSKRELKQELADEAYSKQSIVRFKSDDI</sequence>
<dbReference type="EMBL" id="JACNEP010000016">
    <property type="protein sequence ID" value="MBC3767293.1"/>
    <property type="molecule type" value="Genomic_DNA"/>
</dbReference>
<protein>
    <submittedName>
        <fullName evidence="1">DUF1315 family protein</fullName>
    </submittedName>
</protein>
<keyword evidence="2" id="KW-1185">Reference proteome</keyword>
<comment type="caution">
    <text evidence="1">The sequence shown here is derived from an EMBL/GenBank/DDBJ whole genome shotgun (WGS) entry which is preliminary data.</text>
</comment>
<name>A0A8J6IY53_9ALTE</name>
<dbReference type="AlphaFoldDB" id="A0A8J6IY53"/>